<dbReference type="RefSeq" id="WP_086862086.1">
    <property type="nucleotide sequence ID" value="NZ_JADBEG010000001.1"/>
</dbReference>
<organism evidence="2 3">
    <name type="scientific">Amycolatopsis lexingtonensis</name>
    <dbReference type="NCBI Taxonomy" id="218822"/>
    <lineage>
        <taxon>Bacteria</taxon>
        <taxon>Bacillati</taxon>
        <taxon>Actinomycetota</taxon>
        <taxon>Actinomycetes</taxon>
        <taxon>Pseudonocardiales</taxon>
        <taxon>Pseudonocardiaceae</taxon>
        <taxon>Amycolatopsis</taxon>
    </lineage>
</organism>
<dbReference type="EMBL" id="JADBEG010000001">
    <property type="protein sequence ID" value="MBE1495520.1"/>
    <property type="molecule type" value="Genomic_DNA"/>
</dbReference>
<feature type="region of interest" description="Disordered" evidence="1">
    <location>
        <begin position="49"/>
        <end position="71"/>
    </location>
</feature>
<keyword evidence="3" id="KW-1185">Reference proteome</keyword>
<gene>
    <name evidence="2" type="ORF">H4696_002620</name>
</gene>
<name>A0ABR9HX62_9PSEU</name>
<sequence>MARVTANDNHEPRRRFARIRHFLRRRGRPLTGLEAFNLIELKRGADPMRWHSRHGVWPPDRESSGKPSRRP</sequence>
<comment type="caution">
    <text evidence="2">The sequence shown here is derived from an EMBL/GenBank/DDBJ whole genome shotgun (WGS) entry which is preliminary data.</text>
</comment>
<evidence type="ECO:0000313" key="3">
    <source>
        <dbReference type="Proteomes" id="UP000631670"/>
    </source>
</evidence>
<accession>A0ABR9HX62</accession>
<proteinExistence type="predicted"/>
<dbReference type="Proteomes" id="UP000631670">
    <property type="component" value="Unassembled WGS sequence"/>
</dbReference>
<evidence type="ECO:0000256" key="1">
    <source>
        <dbReference type="SAM" id="MobiDB-lite"/>
    </source>
</evidence>
<protein>
    <submittedName>
        <fullName evidence="2">Uncharacterized protein</fullName>
    </submittedName>
</protein>
<evidence type="ECO:0000313" key="2">
    <source>
        <dbReference type="EMBL" id="MBE1495520.1"/>
    </source>
</evidence>
<reference evidence="2 3" key="1">
    <citation type="submission" date="2020-10" db="EMBL/GenBank/DDBJ databases">
        <title>Sequencing the genomes of 1000 actinobacteria strains.</title>
        <authorList>
            <person name="Klenk H.-P."/>
        </authorList>
    </citation>
    <scope>NUCLEOTIDE SEQUENCE [LARGE SCALE GENOMIC DNA]</scope>
    <source>
        <strain evidence="2 3">DSM 44653</strain>
    </source>
</reference>